<dbReference type="GeneID" id="56035421"/>
<sequence length="97" mass="10096">MMEGGDNVEISSGRTPSRAVIEAIAEAEDVQTTDVNPPAYESLYAVVDPDALDALFGGRSSGANGSRGSVSFEFCGYDVTVDGEGTVVLEELTESTD</sequence>
<reference evidence="2 3" key="1">
    <citation type="submission" date="2020-07" db="EMBL/GenBank/DDBJ databases">
        <authorList>
            <person name="Cui H."/>
        </authorList>
    </citation>
    <scope>NUCLEOTIDE SEQUENCE [LARGE SCALE GENOMIC DNA]</scope>
    <source>
        <strain evidence="2 3">YPL8</strain>
    </source>
</reference>
<evidence type="ECO:0000259" key="1">
    <source>
        <dbReference type="Pfam" id="PF18545"/>
    </source>
</evidence>
<dbReference type="Proteomes" id="UP000509241">
    <property type="component" value="Chromosome"/>
</dbReference>
<protein>
    <recommendedName>
        <fullName evidence="1">Halobacterial output domain-containing protein</fullName>
    </recommendedName>
</protein>
<dbReference type="RefSeq" id="WP_179263595.1">
    <property type="nucleotide sequence ID" value="NZ_CP058601.1"/>
</dbReference>
<feature type="domain" description="Halobacterial output" evidence="1">
    <location>
        <begin position="14"/>
        <end position="89"/>
    </location>
</feature>
<dbReference type="KEGG" id="haly:HYG82_18980"/>
<keyword evidence="3" id="KW-1185">Reference proteome</keyword>
<dbReference type="AlphaFoldDB" id="A0A7D5GNB4"/>
<dbReference type="EMBL" id="CP058601">
    <property type="protein sequence ID" value="QLG50772.1"/>
    <property type="molecule type" value="Genomic_DNA"/>
</dbReference>
<accession>A0A7D5GNB4</accession>
<dbReference type="Pfam" id="PF18545">
    <property type="entry name" value="HalOD1"/>
    <property type="match status" value="1"/>
</dbReference>
<gene>
    <name evidence="2" type="ORF">HYG82_18980</name>
</gene>
<evidence type="ECO:0000313" key="3">
    <source>
        <dbReference type="Proteomes" id="UP000509241"/>
    </source>
</evidence>
<dbReference type="InterPro" id="IPR040624">
    <property type="entry name" value="HalOD1"/>
</dbReference>
<proteinExistence type="predicted"/>
<name>A0A7D5GNB4_9EURY</name>
<evidence type="ECO:0000313" key="2">
    <source>
        <dbReference type="EMBL" id="QLG50772.1"/>
    </source>
</evidence>
<organism evidence="2 3">
    <name type="scientific">Natrinema halophilum</name>
    <dbReference type="NCBI Taxonomy" id="1699371"/>
    <lineage>
        <taxon>Archaea</taxon>
        <taxon>Methanobacteriati</taxon>
        <taxon>Methanobacteriota</taxon>
        <taxon>Stenosarchaea group</taxon>
        <taxon>Halobacteria</taxon>
        <taxon>Halobacteriales</taxon>
        <taxon>Natrialbaceae</taxon>
        <taxon>Natrinema</taxon>
    </lineage>
</organism>